<feature type="region of interest" description="Disordered" evidence="3">
    <location>
        <begin position="720"/>
        <end position="739"/>
    </location>
</feature>
<evidence type="ECO:0000256" key="4">
    <source>
        <dbReference type="SAM" id="Phobius"/>
    </source>
</evidence>
<evidence type="ECO:0000256" key="2">
    <source>
        <dbReference type="SAM" id="Coils"/>
    </source>
</evidence>
<comment type="caution">
    <text evidence="6">The sequence shown here is derived from an EMBL/GenBank/DDBJ whole genome shotgun (WGS) entry which is preliminary data.</text>
</comment>
<dbReference type="Proteomes" id="UP000028006">
    <property type="component" value="Unassembled WGS sequence"/>
</dbReference>
<evidence type="ECO:0000313" key="7">
    <source>
        <dbReference type="Proteomes" id="UP000028006"/>
    </source>
</evidence>
<dbReference type="EMBL" id="JOKG01000012">
    <property type="protein sequence ID" value="KEQ11223.1"/>
    <property type="molecule type" value="Genomic_DNA"/>
</dbReference>
<dbReference type="Pfam" id="PF10145">
    <property type="entry name" value="PhageMin_Tail"/>
    <property type="match status" value="1"/>
</dbReference>
<dbReference type="PANTHER" id="PTHR37813:SF1">
    <property type="entry name" value="FELS-2 PROPHAGE PROTEIN"/>
    <property type="match status" value="1"/>
</dbReference>
<keyword evidence="4" id="KW-1133">Transmembrane helix</keyword>
<dbReference type="InterPro" id="IPR010090">
    <property type="entry name" value="Phage_tape_meas"/>
</dbReference>
<feature type="coiled-coil region" evidence="2">
    <location>
        <begin position="155"/>
        <end position="185"/>
    </location>
</feature>
<evidence type="ECO:0000313" key="6">
    <source>
        <dbReference type="EMBL" id="KEQ11223.1"/>
    </source>
</evidence>
<dbReference type="PANTHER" id="PTHR37813">
    <property type="entry name" value="FELS-2 PROPHAGE PROTEIN"/>
    <property type="match status" value="1"/>
</dbReference>
<dbReference type="NCBIfam" id="TIGR01760">
    <property type="entry name" value="tape_meas_TP901"/>
    <property type="match status" value="1"/>
</dbReference>
<gene>
    <name evidence="6" type="ORF">GZ77_26555</name>
</gene>
<dbReference type="RefSeq" id="WP_051790807.1">
    <property type="nucleotide sequence ID" value="NZ_JOKG01000012.1"/>
</dbReference>
<dbReference type="eggNOG" id="COG5283">
    <property type="taxonomic scope" value="Bacteria"/>
</dbReference>
<proteinExistence type="predicted"/>
<feature type="transmembrane region" description="Helical" evidence="4">
    <location>
        <begin position="490"/>
        <end position="516"/>
    </location>
</feature>
<feature type="transmembrane region" description="Helical" evidence="4">
    <location>
        <begin position="626"/>
        <end position="647"/>
    </location>
</feature>
<keyword evidence="4" id="KW-0472">Membrane</keyword>
<reference evidence="6 7" key="1">
    <citation type="submission" date="2014-06" db="EMBL/GenBank/DDBJ databases">
        <title>Whole Genome Sequences of Three Symbiotic Endozoicomonas Bacteria.</title>
        <authorList>
            <person name="Neave M.J."/>
            <person name="Apprill A."/>
            <person name="Voolstra C.R."/>
        </authorList>
    </citation>
    <scope>NUCLEOTIDE SEQUENCE [LARGE SCALE GENOMIC DNA]</scope>
    <source>
        <strain evidence="6 7">LMG 24815</strain>
    </source>
</reference>
<keyword evidence="1" id="KW-1188">Viral release from host cell</keyword>
<evidence type="ECO:0000256" key="1">
    <source>
        <dbReference type="ARBA" id="ARBA00022612"/>
    </source>
</evidence>
<feature type="domain" description="Phage tail tape measure protein" evidence="5">
    <location>
        <begin position="236"/>
        <end position="433"/>
    </location>
</feature>
<protein>
    <recommendedName>
        <fullName evidence="5">Phage tail tape measure protein domain-containing protein</fullName>
    </recommendedName>
</protein>
<keyword evidence="4" id="KW-0812">Transmembrane</keyword>
<keyword evidence="7" id="KW-1185">Reference proteome</keyword>
<feature type="transmembrane region" description="Helical" evidence="4">
    <location>
        <begin position="523"/>
        <end position="546"/>
    </location>
</feature>
<name>A0A081MYF0_9GAMM</name>
<organism evidence="6 7">
    <name type="scientific">Endozoicomonas montiporae</name>
    <dbReference type="NCBI Taxonomy" id="1027273"/>
    <lineage>
        <taxon>Bacteria</taxon>
        <taxon>Pseudomonadati</taxon>
        <taxon>Pseudomonadota</taxon>
        <taxon>Gammaproteobacteria</taxon>
        <taxon>Oceanospirillales</taxon>
        <taxon>Endozoicomonadaceae</taxon>
        <taxon>Endozoicomonas</taxon>
    </lineage>
</organism>
<keyword evidence="2" id="KW-0175">Coiled coil</keyword>
<accession>A0A081MYF0</accession>
<evidence type="ECO:0000256" key="3">
    <source>
        <dbReference type="SAM" id="MobiDB-lite"/>
    </source>
</evidence>
<sequence length="739" mass="77812">MAKEDSMRLNLIMGLVDQITEPVRKVTDQTSKMSDQIKKTQTELKQLGQSEKDVQHLKKLTSATSQTGQELERARLKAQMMTKEMSGLENPTKKQTKAFNDQWAAVARLEEKQKDEQKQIAELTGSLNKAGVSTKNLNDATYQIQQQTKRYNDQLSKQQKELDAVVDRENKLQELRDRNKQMKSEVTGQMMGTVAAVTAAAAPVMVAANFEQSMADLGAISGMTKTSDEFKALEVQAKKLGSTTQYSASESAQAMQYLAMAGFKTNEILEASGDVLNLAAAGNMGLAEAADIASNILSGFNLEASKQASVNDVLANTFTTSNTNLQMLGETMKYVAPVASSVGASIEEVAGMTGLLGNVGIQGSQAGTALRAMFLRLASPTKEAASMLEELGIVTQDADGNLRSMPELLKEMGDSLDGLGSGDKANYLSKIFGTEAVSAVTELMNQANSGGLEDYINSLDKSGTAANIAASRMDTTQGAIKKLTSAGEGLAIALGSVLLPAVASVVGIMATMAGWLASMAERFPMITTAVVGLVAAIAALKIGLLAGKLAMILYSDAVIFCTTAANALTLSNIRNNAAMAVTRIRAIAAVTGIVALTAAQKAMAAGSSVLTGIQWALNAAMMANPIGLVVAGVLALIAAVAALVKYWDKVKGVFNSIKGALGFGGGDESDVTVTKQVQNVGGSVPAATGGVQQNTNQYGDIKIEAAPGMSEAQLAVEVRKQLDERDRENARKARARTYE</sequence>
<feature type="transmembrane region" description="Helical" evidence="4">
    <location>
        <begin position="552"/>
        <end position="573"/>
    </location>
</feature>
<evidence type="ECO:0000259" key="5">
    <source>
        <dbReference type="Pfam" id="PF10145"/>
    </source>
</evidence>
<dbReference type="AlphaFoldDB" id="A0A081MYF0"/>
<feature type="transmembrane region" description="Helical" evidence="4">
    <location>
        <begin position="585"/>
        <end position="606"/>
    </location>
</feature>